<protein>
    <submittedName>
        <fullName evidence="2">Uncharacterized protein</fullName>
    </submittedName>
</protein>
<dbReference type="AlphaFoldDB" id="A0A8T8CC36"/>
<dbReference type="InterPro" id="IPR009467">
    <property type="entry name" value="Glycolipid-bd_prot_put"/>
</dbReference>
<sequence>MKTVAQWCDWDGNGLDHCSFFESGDYSILEGVVIGAREGDYGAHYFVRTDALFRTREVRVEYVGGPRMHVSADGEGRWHDLIRNEPIPSLAGCLDVDIGVTPATNTLPIKRLKLREHASEDIVLAYVPLLAQIKGDFLPRAAQQRYSCLTLNQQYRYEGFFRGFTANLEVDEHSLVLDYPETFRRVSL</sequence>
<evidence type="ECO:0000313" key="1">
    <source>
        <dbReference type="EMBL" id="QHF00512.1"/>
    </source>
</evidence>
<keyword evidence="2" id="KW-0614">Plasmid</keyword>
<proteinExistence type="predicted"/>
<gene>
    <name evidence="1" type="ORF">PMA4326_028775</name>
    <name evidence="2" type="ORF">PMA4326_029765</name>
</gene>
<dbReference type="Pfam" id="PF06475">
    <property type="entry name" value="Glycolipid_bind"/>
    <property type="match status" value="1"/>
</dbReference>
<name>A0A8T8CC36_PSEYM</name>
<evidence type="ECO:0000313" key="3">
    <source>
        <dbReference type="Proteomes" id="UP000003811"/>
    </source>
</evidence>
<organism evidence="2 3">
    <name type="scientific">Pseudomonas syringae pv. maculicola str. ES4326</name>
    <dbReference type="NCBI Taxonomy" id="629265"/>
    <lineage>
        <taxon>Bacteria</taxon>
        <taxon>Pseudomonadati</taxon>
        <taxon>Pseudomonadota</taxon>
        <taxon>Gammaproteobacteria</taxon>
        <taxon>Pseudomonadales</taxon>
        <taxon>Pseudomonadaceae</taxon>
        <taxon>Pseudomonas</taxon>
    </lineage>
</organism>
<dbReference type="Proteomes" id="UP000003811">
    <property type="component" value="Plasmid pPma4326F"/>
</dbReference>
<dbReference type="SUPFAM" id="SSF159275">
    <property type="entry name" value="PA1994-like"/>
    <property type="match status" value="1"/>
</dbReference>
<dbReference type="RefSeq" id="WP_007250566.1">
    <property type="nucleotide sequence ID" value="NZ_CP047261.1"/>
</dbReference>
<reference evidence="2 3" key="1">
    <citation type="journal article" date="2011" name="PLoS Pathog.">
        <title>Dynamic evolution of pathogenicity revealed by sequencing and comparative genomics of 19 Pseudomonas syringae isolates.</title>
        <authorList>
            <person name="Baltrus D.A."/>
            <person name="Nishimura M.T."/>
            <person name="Romanchuk A."/>
            <person name="Chang J.H."/>
            <person name="Mukhtar M.S."/>
            <person name="Cherkis K."/>
            <person name="Roach J."/>
            <person name="Grant S.R."/>
            <person name="Jones C.D."/>
            <person name="Dangl J.L."/>
        </authorList>
    </citation>
    <scope>NUCLEOTIDE SEQUENCE [LARGE SCALE GENOMIC DNA]</scope>
    <source>
        <strain evidence="2 3">ES4326</strain>
    </source>
</reference>
<geneLocation type="plasmid" evidence="2 3">
    <name>pPma4326F</name>
</geneLocation>
<accession>A0A8T8CC36</accession>
<dbReference type="EMBL" id="CP047261">
    <property type="protein sequence ID" value="QHF00684.1"/>
    <property type="molecule type" value="Genomic_DNA"/>
</dbReference>
<dbReference type="EMBL" id="CP047261">
    <property type="protein sequence ID" value="QHF00512.1"/>
    <property type="molecule type" value="Genomic_DNA"/>
</dbReference>
<reference evidence="2" key="2">
    <citation type="submission" date="2019-12" db="EMBL/GenBank/DDBJ databases">
        <title>A complete genome sequence for Pseudomonas syringae pv. maculicola ES4326.</title>
        <authorList>
            <person name="Baltrus D.A."/>
            <person name="Clark M."/>
        </authorList>
    </citation>
    <scope>NUCLEOTIDE SEQUENCE</scope>
    <source>
        <strain evidence="2">ES4326</strain>
        <plasmid evidence="2">pPma4326F</plasmid>
    </source>
</reference>
<evidence type="ECO:0000313" key="2">
    <source>
        <dbReference type="EMBL" id="QHF00684.1"/>
    </source>
</evidence>